<dbReference type="AlphaFoldDB" id="A0A1F8EWQ6"/>
<dbReference type="PANTHER" id="PTHR43432:SF4">
    <property type="entry name" value="RADICAL SAM CORE DOMAIN-CONTAINING PROTEIN"/>
    <property type="match status" value="1"/>
</dbReference>
<reference evidence="4 5" key="1">
    <citation type="journal article" date="2016" name="Nat. Commun.">
        <title>Thousands of microbial genomes shed light on interconnected biogeochemical processes in an aquifer system.</title>
        <authorList>
            <person name="Anantharaman K."/>
            <person name="Brown C.T."/>
            <person name="Hug L.A."/>
            <person name="Sharon I."/>
            <person name="Castelle C.J."/>
            <person name="Probst A.J."/>
            <person name="Thomas B.C."/>
            <person name="Singh A."/>
            <person name="Wilkins M.J."/>
            <person name="Karaoz U."/>
            <person name="Brodie E.L."/>
            <person name="Williams K.H."/>
            <person name="Hubbard S.S."/>
            <person name="Banfield J.F."/>
        </authorList>
    </citation>
    <scope>NUCLEOTIDE SEQUENCE [LARGE SCALE GENOMIC DNA]</scope>
</reference>
<dbReference type="InterPro" id="IPR007197">
    <property type="entry name" value="rSAM"/>
</dbReference>
<dbReference type="GO" id="GO:0003824">
    <property type="term" value="F:catalytic activity"/>
    <property type="evidence" value="ECO:0007669"/>
    <property type="project" value="InterPro"/>
</dbReference>
<sequence>MADIIRFIKLKLRKITVMEKNTFEKEGLKIEGKRLLTYSQLSCPLDCKYCFVEDLNFNQKRRVAYLSEKQFSLLSELPEEINIVMLGCDTEFFQDRQQSIKILKRLVELKRDISVVTKLSLPVKFIEELSNIEQKLNTNGNFLIFSMSIPTLNSTTIWEPKAPVPLKRIETLKTAFELGIKTLIAIRPLLPSIPTLELEDIVTSSKDFCYGFYSGPLYLKEIDSSILGDSAKLKIEKIQPSWMPKGNIFYKIEKEGQMQELRDMIKKQGKLFFEGAADAIDYLRNNAKHRV</sequence>
<organism evidence="4 5">
    <name type="scientific">Candidatus Yanofskybacteria bacterium RIFCSPHIGHO2_01_FULL_44_22</name>
    <dbReference type="NCBI Taxonomy" id="1802669"/>
    <lineage>
        <taxon>Bacteria</taxon>
        <taxon>Candidatus Yanofskyibacteriota</taxon>
    </lineage>
</organism>
<protein>
    <recommendedName>
        <fullName evidence="6">Radical SAM core domain-containing protein</fullName>
    </recommendedName>
</protein>
<evidence type="ECO:0000313" key="4">
    <source>
        <dbReference type="EMBL" id="OGN05301.1"/>
    </source>
</evidence>
<dbReference type="GO" id="GO:0046872">
    <property type="term" value="F:metal ion binding"/>
    <property type="evidence" value="ECO:0007669"/>
    <property type="project" value="UniProtKB-KW"/>
</dbReference>
<dbReference type="EMBL" id="MGJJ01000014">
    <property type="protein sequence ID" value="OGN05301.1"/>
    <property type="molecule type" value="Genomic_DNA"/>
</dbReference>
<dbReference type="InterPro" id="IPR040086">
    <property type="entry name" value="MJ0683-like"/>
</dbReference>
<keyword evidence="2" id="KW-0408">Iron</keyword>
<comment type="caution">
    <text evidence="4">The sequence shown here is derived from an EMBL/GenBank/DDBJ whole genome shotgun (WGS) entry which is preliminary data.</text>
</comment>
<dbReference type="Gene3D" id="3.80.30.30">
    <property type="match status" value="1"/>
</dbReference>
<dbReference type="GO" id="GO:0051536">
    <property type="term" value="F:iron-sulfur cluster binding"/>
    <property type="evidence" value="ECO:0007669"/>
    <property type="project" value="UniProtKB-KW"/>
</dbReference>
<dbReference type="InterPro" id="IPR058240">
    <property type="entry name" value="rSAM_sf"/>
</dbReference>
<evidence type="ECO:0000313" key="5">
    <source>
        <dbReference type="Proteomes" id="UP000177419"/>
    </source>
</evidence>
<proteinExistence type="predicted"/>
<keyword evidence="1" id="KW-0479">Metal-binding</keyword>
<dbReference type="PANTHER" id="PTHR43432">
    <property type="entry name" value="SLR0285 PROTEIN"/>
    <property type="match status" value="1"/>
</dbReference>
<gene>
    <name evidence="4" type="ORF">A2746_00940</name>
</gene>
<dbReference type="SFLD" id="SFLDS00029">
    <property type="entry name" value="Radical_SAM"/>
    <property type="match status" value="1"/>
</dbReference>
<dbReference type="SUPFAM" id="SSF102114">
    <property type="entry name" value="Radical SAM enzymes"/>
    <property type="match status" value="1"/>
</dbReference>
<evidence type="ECO:0000256" key="1">
    <source>
        <dbReference type="ARBA" id="ARBA00022723"/>
    </source>
</evidence>
<name>A0A1F8EWQ6_9BACT</name>
<keyword evidence="3" id="KW-0411">Iron-sulfur</keyword>
<accession>A0A1F8EWQ6</accession>
<evidence type="ECO:0000256" key="3">
    <source>
        <dbReference type="ARBA" id="ARBA00023014"/>
    </source>
</evidence>
<evidence type="ECO:0008006" key="6">
    <source>
        <dbReference type="Google" id="ProtNLM"/>
    </source>
</evidence>
<evidence type="ECO:0000256" key="2">
    <source>
        <dbReference type="ARBA" id="ARBA00023004"/>
    </source>
</evidence>
<dbReference type="Proteomes" id="UP000177419">
    <property type="component" value="Unassembled WGS sequence"/>
</dbReference>
<dbReference type="STRING" id="1802669.A2746_00940"/>